<organism evidence="1 2">
    <name type="scientific">Trifolium pratense</name>
    <name type="common">Red clover</name>
    <dbReference type="NCBI Taxonomy" id="57577"/>
    <lineage>
        <taxon>Eukaryota</taxon>
        <taxon>Viridiplantae</taxon>
        <taxon>Streptophyta</taxon>
        <taxon>Embryophyta</taxon>
        <taxon>Tracheophyta</taxon>
        <taxon>Spermatophyta</taxon>
        <taxon>Magnoliopsida</taxon>
        <taxon>eudicotyledons</taxon>
        <taxon>Gunneridae</taxon>
        <taxon>Pentapetalae</taxon>
        <taxon>rosids</taxon>
        <taxon>fabids</taxon>
        <taxon>Fabales</taxon>
        <taxon>Fabaceae</taxon>
        <taxon>Papilionoideae</taxon>
        <taxon>50 kb inversion clade</taxon>
        <taxon>NPAAA clade</taxon>
        <taxon>Hologalegina</taxon>
        <taxon>IRL clade</taxon>
        <taxon>Trifolieae</taxon>
        <taxon>Trifolium</taxon>
    </lineage>
</organism>
<comment type="caution">
    <text evidence="1">The sequence shown here is derived from an EMBL/GenBank/DDBJ whole genome shotgun (WGS) entry which is preliminary data.</text>
</comment>
<keyword evidence="2" id="KW-1185">Reference proteome</keyword>
<gene>
    <name evidence="1" type="ORF">MILVUS5_LOCUS6702</name>
</gene>
<dbReference type="Proteomes" id="UP001177021">
    <property type="component" value="Unassembled WGS sequence"/>
</dbReference>
<reference evidence="1" key="1">
    <citation type="submission" date="2023-10" db="EMBL/GenBank/DDBJ databases">
        <authorList>
            <person name="Rodriguez Cubillos JULIANA M."/>
            <person name="De Vega J."/>
        </authorList>
    </citation>
    <scope>NUCLEOTIDE SEQUENCE</scope>
</reference>
<sequence length="98" mass="11294">MRVEYHNNGGVGGILRDHPQLSDQVMMILLMKQIMTPTLIGDLGSHYVCFVVNLKSQTFQFLNSLSGEKLHFKNEELIVYKKMFDVKAFVFESQCLPR</sequence>
<evidence type="ECO:0000313" key="2">
    <source>
        <dbReference type="Proteomes" id="UP001177021"/>
    </source>
</evidence>
<evidence type="ECO:0000313" key="1">
    <source>
        <dbReference type="EMBL" id="CAJ2636168.1"/>
    </source>
</evidence>
<protein>
    <submittedName>
        <fullName evidence="1">Uncharacterized protein</fullName>
    </submittedName>
</protein>
<proteinExistence type="predicted"/>
<name>A0ACB0IUA4_TRIPR</name>
<accession>A0ACB0IUA4</accession>
<dbReference type="EMBL" id="CASHSV030000002">
    <property type="protein sequence ID" value="CAJ2636168.1"/>
    <property type="molecule type" value="Genomic_DNA"/>
</dbReference>